<name>A0AAV4S3J3_CAEEX</name>
<accession>A0AAV4S3J3</accession>
<dbReference type="EMBL" id="BPLR01008871">
    <property type="protein sequence ID" value="GIY27899.1"/>
    <property type="molecule type" value="Genomic_DNA"/>
</dbReference>
<dbReference type="AlphaFoldDB" id="A0AAV4S3J3"/>
<evidence type="ECO:0000313" key="1">
    <source>
        <dbReference type="EMBL" id="GIY27899.1"/>
    </source>
</evidence>
<comment type="caution">
    <text evidence="1">The sequence shown here is derived from an EMBL/GenBank/DDBJ whole genome shotgun (WGS) entry which is preliminary data.</text>
</comment>
<keyword evidence="2" id="KW-1185">Reference proteome</keyword>
<evidence type="ECO:0000313" key="2">
    <source>
        <dbReference type="Proteomes" id="UP001054945"/>
    </source>
</evidence>
<gene>
    <name evidence="1" type="ORF">CEXT_766981</name>
</gene>
<reference evidence="1 2" key="1">
    <citation type="submission" date="2021-06" db="EMBL/GenBank/DDBJ databases">
        <title>Caerostris extrusa draft genome.</title>
        <authorList>
            <person name="Kono N."/>
            <person name="Arakawa K."/>
        </authorList>
    </citation>
    <scope>NUCLEOTIDE SEQUENCE [LARGE SCALE GENOMIC DNA]</scope>
</reference>
<dbReference type="Proteomes" id="UP001054945">
    <property type="component" value="Unassembled WGS sequence"/>
</dbReference>
<protein>
    <submittedName>
        <fullName evidence="1">Uncharacterized protein</fullName>
    </submittedName>
</protein>
<proteinExistence type="predicted"/>
<organism evidence="1 2">
    <name type="scientific">Caerostris extrusa</name>
    <name type="common">Bark spider</name>
    <name type="synonym">Caerostris bankana</name>
    <dbReference type="NCBI Taxonomy" id="172846"/>
    <lineage>
        <taxon>Eukaryota</taxon>
        <taxon>Metazoa</taxon>
        <taxon>Ecdysozoa</taxon>
        <taxon>Arthropoda</taxon>
        <taxon>Chelicerata</taxon>
        <taxon>Arachnida</taxon>
        <taxon>Araneae</taxon>
        <taxon>Araneomorphae</taxon>
        <taxon>Entelegynae</taxon>
        <taxon>Araneoidea</taxon>
        <taxon>Araneidae</taxon>
        <taxon>Caerostris</taxon>
    </lineage>
</organism>
<sequence>MDTNSDSVVHRTSMINDENLSYGELTQKNRHRLFPHLHGKKNPTPSPSLPRNCTSLEEFTEMKFETRTQQKTVICPLFHKCKEWNRCTFAILSRYSEVQLAMDTNSNSAVRRTSMINDENVILRRTHTKRIAIVCSPTLKEKEHRPPHPPCLEIAPRWKNLRK</sequence>